<dbReference type="Proteomes" id="UP000053800">
    <property type="component" value="Unassembled WGS sequence"/>
</dbReference>
<name>A0ABR5BBV5_CRYGA</name>
<organism evidence="1 2">
    <name type="scientific">Cryptococcus bacillisporus CA1873</name>
    <dbReference type="NCBI Taxonomy" id="1296111"/>
    <lineage>
        <taxon>Eukaryota</taxon>
        <taxon>Fungi</taxon>
        <taxon>Dikarya</taxon>
        <taxon>Basidiomycota</taxon>
        <taxon>Agaricomycotina</taxon>
        <taxon>Tremellomycetes</taxon>
        <taxon>Tremellales</taxon>
        <taxon>Cryptococcaceae</taxon>
        <taxon>Cryptococcus</taxon>
        <taxon>Cryptococcus gattii species complex</taxon>
    </lineage>
</organism>
<protein>
    <submittedName>
        <fullName evidence="1">Uncharacterized protein</fullName>
    </submittedName>
</protein>
<sequence length="36" mass="4249">MGENCPRRISHHRYDEGNCEKYPTAAYCHHSHHSSH</sequence>
<proteinExistence type="predicted"/>
<evidence type="ECO:0000313" key="2">
    <source>
        <dbReference type="Proteomes" id="UP000053800"/>
    </source>
</evidence>
<dbReference type="EMBL" id="KN848895">
    <property type="protein sequence ID" value="KIR63786.1"/>
    <property type="molecule type" value="Genomic_DNA"/>
</dbReference>
<accession>A0ABR5BBV5</accession>
<keyword evidence="2" id="KW-1185">Reference proteome</keyword>
<evidence type="ECO:0000313" key="1">
    <source>
        <dbReference type="EMBL" id="KIR63786.1"/>
    </source>
</evidence>
<reference evidence="1 2" key="1">
    <citation type="submission" date="2015-01" db="EMBL/GenBank/DDBJ databases">
        <title>The Genome Sequence of Cryptococcus gattii CA1873.</title>
        <authorList>
            <consortium name="The Broad Institute Genomics Platform"/>
            <person name="Cuomo C."/>
            <person name="Litvintseva A."/>
            <person name="Chen Y."/>
            <person name="Heitman J."/>
            <person name="Sun S."/>
            <person name="Springer D."/>
            <person name="Dromer F."/>
            <person name="Young S."/>
            <person name="Zeng Q."/>
            <person name="Gargeya S."/>
            <person name="Abouelleil A."/>
            <person name="Alvarado L."/>
            <person name="Chapman S.B."/>
            <person name="Gainer-Dewar J."/>
            <person name="Goldberg J."/>
            <person name="Griggs A."/>
            <person name="Gujja S."/>
            <person name="Hansen M."/>
            <person name="Howarth C."/>
            <person name="Imamovic A."/>
            <person name="Larimer J."/>
            <person name="Murphy C."/>
            <person name="Naylor J."/>
            <person name="Pearson M."/>
            <person name="Priest M."/>
            <person name="Roberts A."/>
            <person name="Saif S."/>
            <person name="Shea T."/>
            <person name="Sykes S."/>
            <person name="Wortman J."/>
            <person name="Nusbaum C."/>
            <person name="Birren B."/>
        </authorList>
    </citation>
    <scope>NUCLEOTIDE SEQUENCE [LARGE SCALE GENOMIC DNA]</scope>
    <source>
        <strain evidence="1 2">CA1873</strain>
    </source>
</reference>
<gene>
    <name evidence="1" type="ORF">I314_03192</name>
</gene>
<feature type="non-terminal residue" evidence="1">
    <location>
        <position position="36"/>
    </location>
</feature>